<accession>A0A8H4LJL7</accession>
<feature type="chain" id="PRO_5034046710" evidence="1">
    <location>
        <begin position="21"/>
        <end position="91"/>
    </location>
</feature>
<organism evidence="2 3">
    <name type="scientific">Fusarium albosuccineum</name>
    <dbReference type="NCBI Taxonomy" id="1237068"/>
    <lineage>
        <taxon>Eukaryota</taxon>
        <taxon>Fungi</taxon>
        <taxon>Dikarya</taxon>
        <taxon>Ascomycota</taxon>
        <taxon>Pezizomycotina</taxon>
        <taxon>Sordariomycetes</taxon>
        <taxon>Hypocreomycetidae</taxon>
        <taxon>Hypocreales</taxon>
        <taxon>Nectriaceae</taxon>
        <taxon>Fusarium</taxon>
        <taxon>Fusarium decemcellulare species complex</taxon>
    </lineage>
</organism>
<comment type="caution">
    <text evidence="2">The sequence shown here is derived from an EMBL/GenBank/DDBJ whole genome shotgun (WGS) entry which is preliminary data.</text>
</comment>
<protein>
    <submittedName>
        <fullName evidence="2">Uncharacterized protein</fullName>
    </submittedName>
</protein>
<reference evidence="2 3" key="1">
    <citation type="submission" date="2020-01" db="EMBL/GenBank/DDBJ databases">
        <title>Identification and distribution of gene clusters putatively required for synthesis of sphingolipid metabolism inhibitors in phylogenetically diverse species of the filamentous fungus Fusarium.</title>
        <authorList>
            <person name="Kim H.-S."/>
            <person name="Busman M."/>
            <person name="Brown D.W."/>
            <person name="Divon H."/>
            <person name="Uhlig S."/>
            <person name="Proctor R.H."/>
        </authorList>
    </citation>
    <scope>NUCLEOTIDE SEQUENCE [LARGE SCALE GENOMIC DNA]</scope>
    <source>
        <strain evidence="2 3">NRRL 20459</strain>
    </source>
</reference>
<gene>
    <name evidence="2" type="ORF">FALBO_2505</name>
</gene>
<evidence type="ECO:0000313" key="2">
    <source>
        <dbReference type="EMBL" id="KAF4470587.1"/>
    </source>
</evidence>
<feature type="signal peptide" evidence="1">
    <location>
        <begin position="1"/>
        <end position="20"/>
    </location>
</feature>
<sequence length="91" mass="9706">MVSITSLLMAATVAIGATNAMPSASKAGAAVFKHECEVPGGNCFKWEDGDKVDCEWCCYSFTPPPGSACHTHGTDKCGDKNRGFVFHCEHH</sequence>
<dbReference type="EMBL" id="JAADYS010000323">
    <property type="protein sequence ID" value="KAF4470587.1"/>
    <property type="molecule type" value="Genomic_DNA"/>
</dbReference>
<name>A0A8H4LJL7_9HYPO</name>
<dbReference type="OrthoDB" id="5046287at2759"/>
<proteinExistence type="predicted"/>
<dbReference type="Proteomes" id="UP000554235">
    <property type="component" value="Unassembled WGS sequence"/>
</dbReference>
<dbReference type="AlphaFoldDB" id="A0A8H4LJL7"/>
<keyword evidence="3" id="KW-1185">Reference proteome</keyword>
<evidence type="ECO:0000313" key="3">
    <source>
        <dbReference type="Proteomes" id="UP000554235"/>
    </source>
</evidence>
<evidence type="ECO:0000256" key="1">
    <source>
        <dbReference type="SAM" id="SignalP"/>
    </source>
</evidence>
<keyword evidence="1" id="KW-0732">Signal</keyword>